<gene>
    <name evidence="2" type="ORF">E1283_26400</name>
</gene>
<feature type="transmembrane region" description="Helical" evidence="1">
    <location>
        <begin position="120"/>
        <end position="141"/>
    </location>
</feature>
<name>A0A4R4SXT6_9ACTN</name>
<keyword evidence="1" id="KW-0812">Transmembrane</keyword>
<dbReference type="EMBL" id="SMKI01000348">
    <property type="protein sequence ID" value="TDC69120.1"/>
    <property type="molecule type" value="Genomic_DNA"/>
</dbReference>
<keyword evidence="3" id="KW-1185">Reference proteome</keyword>
<dbReference type="AlphaFoldDB" id="A0A4R4SXT6"/>
<evidence type="ECO:0000256" key="1">
    <source>
        <dbReference type="SAM" id="Phobius"/>
    </source>
</evidence>
<evidence type="ECO:0000313" key="2">
    <source>
        <dbReference type="EMBL" id="TDC69120.1"/>
    </source>
</evidence>
<accession>A0A4R4SXT6</accession>
<evidence type="ECO:0000313" key="3">
    <source>
        <dbReference type="Proteomes" id="UP000295345"/>
    </source>
</evidence>
<reference evidence="2 3" key="1">
    <citation type="submission" date="2019-03" db="EMBL/GenBank/DDBJ databases">
        <title>Draft genome sequences of novel Actinobacteria.</title>
        <authorList>
            <person name="Sahin N."/>
            <person name="Ay H."/>
            <person name="Saygin H."/>
        </authorList>
    </citation>
    <scope>NUCLEOTIDE SEQUENCE [LARGE SCALE GENOMIC DNA]</scope>
    <source>
        <strain evidence="2 3">DSM 41900</strain>
    </source>
</reference>
<dbReference type="OrthoDB" id="4332438at2"/>
<proteinExistence type="predicted"/>
<feature type="transmembrane region" description="Helical" evidence="1">
    <location>
        <begin position="21"/>
        <end position="48"/>
    </location>
</feature>
<sequence>MSTTTRTARRSVARRAGESAFGVLLLARYLFMGLLALLIVTAGALASWDTARDAMSPGDLPQGSLTLSACADDGCTGVFEPSGATVRLVQPIGREPGDTLDVAVHQDTGEAIRTGLPGVLYSWLPLMGALLLAAIVIGGGLRMYRTATGTGAAALLALGLTFALWI</sequence>
<organism evidence="2 3">
    <name type="scientific">Streptomyces hainanensis</name>
    <dbReference type="NCBI Taxonomy" id="402648"/>
    <lineage>
        <taxon>Bacteria</taxon>
        <taxon>Bacillati</taxon>
        <taxon>Actinomycetota</taxon>
        <taxon>Actinomycetes</taxon>
        <taxon>Kitasatosporales</taxon>
        <taxon>Streptomycetaceae</taxon>
        <taxon>Streptomyces</taxon>
    </lineage>
</organism>
<protein>
    <submittedName>
        <fullName evidence="2">Uncharacterized protein</fullName>
    </submittedName>
</protein>
<feature type="transmembrane region" description="Helical" evidence="1">
    <location>
        <begin position="148"/>
        <end position="165"/>
    </location>
</feature>
<comment type="caution">
    <text evidence="2">The sequence shown here is derived from an EMBL/GenBank/DDBJ whole genome shotgun (WGS) entry which is preliminary data.</text>
</comment>
<keyword evidence="1" id="KW-1133">Transmembrane helix</keyword>
<dbReference type="Proteomes" id="UP000295345">
    <property type="component" value="Unassembled WGS sequence"/>
</dbReference>
<keyword evidence="1" id="KW-0472">Membrane</keyword>
<dbReference type="RefSeq" id="WP_132820658.1">
    <property type="nucleotide sequence ID" value="NZ_SMKI01000348.1"/>
</dbReference>